<dbReference type="SUPFAM" id="SSF53335">
    <property type="entry name" value="S-adenosyl-L-methionine-dependent methyltransferases"/>
    <property type="match status" value="1"/>
</dbReference>
<keyword evidence="5" id="KW-0808">Transferase</keyword>
<evidence type="ECO:0000256" key="3">
    <source>
        <dbReference type="PROSITE-ProRule" id="PRU00339"/>
    </source>
</evidence>
<keyword evidence="6" id="KW-1185">Reference proteome</keyword>
<dbReference type="Pfam" id="PF07719">
    <property type="entry name" value="TPR_2"/>
    <property type="match status" value="1"/>
</dbReference>
<evidence type="ECO:0000256" key="2">
    <source>
        <dbReference type="ARBA" id="ARBA00022803"/>
    </source>
</evidence>
<feature type="repeat" description="TPR" evidence="3">
    <location>
        <begin position="122"/>
        <end position="155"/>
    </location>
</feature>
<dbReference type="EMBL" id="SJPV01000012">
    <property type="protein sequence ID" value="TWU32635.1"/>
    <property type="molecule type" value="Genomic_DNA"/>
</dbReference>
<dbReference type="PANTHER" id="PTHR44366:SF1">
    <property type="entry name" value="UDP-N-ACETYLGLUCOSAMINE--PEPTIDE N-ACETYLGLUCOSAMINYLTRANSFERASE 110 KDA SUBUNIT"/>
    <property type="match status" value="1"/>
</dbReference>
<sequence>MSRKKLPKRRLKRRERPPDPQTELERAFGLHCRGKIAEAELIYSRLFELGRPSAILAHLRGRTAVELGNLDFALELLTLATRLDSASDEAFNDLGNVLQELGRPDEACAAYRRAVEINPHSDMACKNLGLVLKELGRSEEAREVFQQAIRSQPNDAKTYFHLGLLFRDQGDLKQAAAMFEDAIRLRPEMPDAHQALCAVLRQDGRDMDLEQAFQHWIQCDPDNPVAAHMAAAMKGMQVPSRASDGYVQSVFDEFAATFDQHLAELEYHLPERIGELLSRVYQDRSQNLTVLDAGCGTGLCGVILRPWARCLDGVDLSSRMIEQAKEKLIYDHLVKAELGEFLAERLSQYDLIIAADTLNYFGDLLPVLLAAHAALKTDGRLLFSLESHPAAGEPFRLNPNGRYSHSPGHVLKLLQASGYELEASNEVILRQEAHAPVLGLLILVRRSSNSALTVEMR</sequence>
<dbReference type="GO" id="GO:0006493">
    <property type="term" value="P:protein O-linked glycosylation"/>
    <property type="evidence" value="ECO:0007669"/>
    <property type="project" value="InterPro"/>
</dbReference>
<dbReference type="PROSITE" id="PS50293">
    <property type="entry name" value="TPR_REGION"/>
    <property type="match status" value="2"/>
</dbReference>
<feature type="compositionally biased region" description="Basic residues" evidence="4">
    <location>
        <begin position="1"/>
        <end position="15"/>
    </location>
</feature>
<dbReference type="RefSeq" id="WP_146530373.1">
    <property type="nucleotide sequence ID" value="NZ_SJPV01000012.1"/>
</dbReference>
<protein>
    <submittedName>
        <fullName evidence="5">Mg-protoporphyrin IX methyl transferase</fullName>
    </submittedName>
</protein>
<feature type="region of interest" description="Disordered" evidence="4">
    <location>
        <begin position="1"/>
        <end position="22"/>
    </location>
</feature>
<dbReference type="CDD" id="cd02440">
    <property type="entry name" value="AdoMet_MTases"/>
    <property type="match status" value="1"/>
</dbReference>
<feature type="repeat" description="TPR" evidence="3">
    <location>
        <begin position="88"/>
        <end position="121"/>
    </location>
</feature>
<dbReference type="SUPFAM" id="SSF48452">
    <property type="entry name" value="TPR-like"/>
    <property type="match status" value="1"/>
</dbReference>
<proteinExistence type="predicted"/>
<accession>A0A5C6D924</accession>
<dbReference type="Gene3D" id="1.25.40.10">
    <property type="entry name" value="Tetratricopeptide repeat domain"/>
    <property type="match status" value="1"/>
</dbReference>
<evidence type="ECO:0000256" key="4">
    <source>
        <dbReference type="SAM" id="MobiDB-lite"/>
    </source>
</evidence>
<dbReference type="AlphaFoldDB" id="A0A5C6D924"/>
<evidence type="ECO:0000256" key="1">
    <source>
        <dbReference type="ARBA" id="ARBA00022737"/>
    </source>
</evidence>
<keyword evidence="2 3" id="KW-0802">TPR repeat</keyword>
<feature type="repeat" description="TPR" evidence="3">
    <location>
        <begin position="156"/>
        <end position="189"/>
    </location>
</feature>
<dbReference type="InterPro" id="IPR037919">
    <property type="entry name" value="OGT"/>
</dbReference>
<dbReference type="PANTHER" id="PTHR44366">
    <property type="entry name" value="UDP-N-ACETYLGLUCOSAMINE--PEPTIDE N-ACETYLGLUCOSAMINYLTRANSFERASE 110 KDA SUBUNIT"/>
    <property type="match status" value="1"/>
</dbReference>
<comment type="caution">
    <text evidence="5">The sequence shown here is derived from an EMBL/GenBank/DDBJ whole genome shotgun (WGS) entry which is preliminary data.</text>
</comment>
<dbReference type="InterPro" id="IPR019734">
    <property type="entry name" value="TPR_rpt"/>
</dbReference>
<dbReference type="GO" id="GO:0097363">
    <property type="term" value="F:protein O-acetylglucosaminyltransferase activity"/>
    <property type="evidence" value="ECO:0007669"/>
    <property type="project" value="TreeGrafter"/>
</dbReference>
<dbReference type="InterPro" id="IPR013105">
    <property type="entry name" value="TPR_2"/>
</dbReference>
<dbReference type="InterPro" id="IPR011990">
    <property type="entry name" value="TPR-like_helical_dom_sf"/>
</dbReference>
<dbReference type="Pfam" id="PF13432">
    <property type="entry name" value="TPR_16"/>
    <property type="match status" value="1"/>
</dbReference>
<dbReference type="SMART" id="SM00028">
    <property type="entry name" value="TPR"/>
    <property type="match status" value="4"/>
</dbReference>
<keyword evidence="1" id="KW-0677">Repeat</keyword>
<dbReference type="Pfam" id="PF13489">
    <property type="entry name" value="Methyltransf_23"/>
    <property type="match status" value="1"/>
</dbReference>
<dbReference type="InterPro" id="IPR029063">
    <property type="entry name" value="SAM-dependent_MTases_sf"/>
</dbReference>
<dbReference type="Gene3D" id="3.40.50.150">
    <property type="entry name" value="Vaccinia Virus protein VP39"/>
    <property type="match status" value="1"/>
</dbReference>
<evidence type="ECO:0000313" key="6">
    <source>
        <dbReference type="Proteomes" id="UP000319143"/>
    </source>
</evidence>
<gene>
    <name evidence="5" type="ORF">Poly41_56130</name>
</gene>
<evidence type="ECO:0000313" key="5">
    <source>
        <dbReference type="EMBL" id="TWU32635.1"/>
    </source>
</evidence>
<dbReference type="PROSITE" id="PS50005">
    <property type="entry name" value="TPR"/>
    <property type="match status" value="3"/>
</dbReference>
<name>A0A5C6D924_9BACT</name>
<dbReference type="Proteomes" id="UP000319143">
    <property type="component" value="Unassembled WGS sequence"/>
</dbReference>
<organism evidence="5 6">
    <name type="scientific">Novipirellula artificiosorum</name>
    <dbReference type="NCBI Taxonomy" id="2528016"/>
    <lineage>
        <taxon>Bacteria</taxon>
        <taxon>Pseudomonadati</taxon>
        <taxon>Planctomycetota</taxon>
        <taxon>Planctomycetia</taxon>
        <taxon>Pirellulales</taxon>
        <taxon>Pirellulaceae</taxon>
        <taxon>Novipirellula</taxon>
    </lineage>
</organism>
<dbReference type="OrthoDB" id="233050at2"/>
<reference evidence="5 6" key="1">
    <citation type="submission" date="2019-02" db="EMBL/GenBank/DDBJ databases">
        <title>Deep-cultivation of Planctomycetes and their phenomic and genomic characterization uncovers novel biology.</title>
        <authorList>
            <person name="Wiegand S."/>
            <person name="Jogler M."/>
            <person name="Boedeker C."/>
            <person name="Pinto D."/>
            <person name="Vollmers J."/>
            <person name="Rivas-Marin E."/>
            <person name="Kohn T."/>
            <person name="Peeters S.H."/>
            <person name="Heuer A."/>
            <person name="Rast P."/>
            <person name="Oberbeckmann S."/>
            <person name="Bunk B."/>
            <person name="Jeske O."/>
            <person name="Meyerdierks A."/>
            <person name="Storesund J.E."/>
            <person name="Kallscheuer N."/>
            <person name="Luecker S."/>
            <person name="Lage O.M."/>
            <person name="Pohl T."/>
            <person name="Merkel B.J."/>
            <person name="Hornburger P."/>
            <person name="Mueller R.-W."/>
            <person name="Bruemmer F."/>
            <person name="Labrenz M."/>
            <person name="Spormann A.M."/>
            <person name="Op Den Camp H."/>
            <person name="Overmann J."/>
            <person name="Amann R."/>
            <person name="Jetten M.S.M."/>
            <person name="Mascher T."/>
            <person name="Medema M.H."/>
            <person name="Devos D.P."/>
            <person name="Kaster A.-K."/>
            <person name="Ovreas L."/>
            <person name="Rohde M."/>
            <person name="Galperin M.Y."/>
            <person name="Jogler C."/>
        </authorList>
    </citation>
    <scope>NUCLEOTIDE SEQUENCE [LARGE SCALE GENOMIC DNA]</scope>
    <source>
        <strain evidence="5 6">Poly41</strain>
    </source>
</reference>